<feature type="compositionally biased region" description="Basic and acidic residues" evidence="1">
    <location>
        <begin position="272"/>
        <end position="283"/>
    </location>
</feature>
<feature type="domain" description="DUF1587" evidence="4">
    <location>
        <begin position="124"/>
        <end position="186"/>
    </location>
</feature>
<keyword evidence="2" id="KW-0732">Signal</keyword>
<dbReference type="EMBL" id="CP037423">
    <property type="protein sequence ID" value="QDV47476.1"/>
    <property type="molecule type" value="Genomic_DNA"/>
</dbReference>
<dbReference type="KEGG" id="snep:Enr13x_73850"/>
<dbReference type="InterPro" id="IPR013039">
    <property type="entry name" value="DUF1588"/>
</dbReference>
<dbReference type="InterPro" id="IPR011429">
    <property type="entry name" value="Cyt_c_Planctomycete-type"/>
</dbReference>
<evidence type="ECO:0000313" key="9">
    <source>
        <dbReference type="EMBL" id="QDV47476.1"/>
    </source>
</evidence>
<evidence type="ECO:0008006" key="11">
    <source>
        <dbReference type="Google" id="ProtNLM"/>
    </source>
</evidence>
<dbReference type="OrthoDB" id="175242at2"/>
<feature type="signal peptide" evidence="2">
    <location>
        <begin position="1"/>
        <end position="21"/>
    </location>
</feature>
<evidence type="ECO:0000259" key="6">
    <source>
        <dbReference type="Pfam" id="PF07631"/>
    </source>
</evidence>
<dbReference type="Pfam" id="PF07624">
    <property type="entry name" value="PSD2"/>
    <property type="match status" value="1"/>
</dbReference>
<evidence type="ECO:0000259" key="8">
    <source>
        <dbReference type="Pfam" id="PF07637"/>
    </source>
</evidence>
<feature type="domain" description="DUF1588" evidence="5">
    <location>
        <begin position="697"/>
        <end position="794"/>
    </location>
</feature>
<dbReference type="Proteomes" id="UP000319004">
    <property type="component" value="Chromosome"/>
</dbReference>
<evidence type="ECO:0000259" key="3">
    <source>
        <dbReference type="Pfam" id="PF07624"/>
    </source>
</evidence>
<organism evidence="9 10">
    <name type="scientific">Stieleria neptunia</name>
    <dbReference type="NCBI Taxonomy" id="2527979"/>
    <lineage>
        <taxon>Bacteria</taxon>
        <taxon>Pseudomonadati</taxon>
        <taxon>Planctomycetota</taxon>
        <taxon>Planctomycetia</taxon>
        <taxon>Pirellulales</taxon>
        <taxon>Pirellulaceae</taxon>
        <taxon>Stieleria</taxon>
    </lineage>
</organism>
<evidence type="ECO:0000259" key="5">
    <source>
        <dbReference type="Pfam" id="PF07627"/>
    </source>
</evidence>
<dbReference type="Pfam" id="PF07631">
    <property type="entry name" value="PSD4"/>
    <property type="match status" value="1"/>
</dbReference>
<reference evidence="9 10" key="1">
    <citation type="submission" date="2019-03" db="EMBL/GenBank/DDBJ databases">
        <title>Deep-cultivation of Planctomycetes and their phenomic and genomic characterization uncovers novel biology.</title>
        <authorList>
            <person name="Wiegand S."/>
            <person name="Jogler M."/>
            <person name="Boedeker C."/>
            <person name="Pinto D."/>
            <person name="Vollmers J."/>
            <person name="Rivas-Marin E."/>
            <person name="Kohn T."/>
            <person name="Peeters S.H."/>
            <person name="Heuer A."/>
            <person name="Rast P."/>
            <person name="Oberbeckmann S."/>
            <person name="Bunk B."/>
            <person name="Jeske O."/>
            <person name="Meyerdierks A."/>
            <person name="Storesund J.E."/>
            <person name="Kallscheuer N."/>
            <person name="Luecker S."/>
            <person name="Lage O.M."/>
            <person name="Pohl T."/>
            <person name="Merkel B.J."/>
            <person name="Hornburger P."/>
            <person name="Mueller R.-W."/>
            <person name="Bruemmer F."/>
            <person name="Labrenz M."/>
            <person name="Spormann A.M."/>
            <person name="Op den Camp H."/>
            <person name="Overmann J."/>
            <person name="Amann R."/>
            <person name="Jetten M.S.M."/>
            <person name="Mascher T."/>
            <person name="Medema M.H."/>
            <person name="Devos D.P."/>
            <person name="Kaster A.-K."/>
            <person name="Ovreas L."/>
            <person name="Rohde M."/>
            <person name="Galperin M.Y."/>
            <person name="Jogler C."/>
        </authorList>
    </citation>
    <scope>NUCLEOTIDE SEQUENCE [LARGE SCALE GENOMIC DNA]</scope>
    <source>
        <strain evidence="9 10">Enr13</strain>
    </source>
</reference>
<feature type="domain" description="DUF1592" evidence="6">
    <location>
        <begin position="549"/>
        <end position="678"/>
    </location>
</feature>
<evidence type="ECO:0000259" key="7">
    <source>
        <dbReference type="Pfam" id="PF07635"/>
    </source>
</evidence>
<keyword evidence="10" id="KW-1185">Reference proteome</keyword>
<dbReference type="InterPro" id="IPR011478">
    <property type="entry name" value="DUF1585"/>
</dbReference>
<accession>A0A518I338</accession>
<dbReference type="InterPro" id="IPR013036">
    <property type="entry name" value="DUF1587"/>
</dbReference>
<feature type="domain" description="Cytochrome C Planctomycete-type" evidence="7">
    <location>
        <begin position="40"/>
        <end position="87"/>
    </location>
</feature>
<proteinExistence type="predicted"/>
<dbReference type="AlphaFoldDB" id="A0A518I338"/>
<dbReference type="Pfam" id="PF07637">
    <property type="entry name" value="PSD5"/>
    <property type="match status" value="1"/>
</dbReference>
<evidence type="ECO:0000259" key="4">
    <source>
        <dbReference type="Pfam" id="PF07626"/>
    </source>
</evidence>
<feature type="domain" description="DUF1595" evidence="8">
    <location>
        <begin position="478"/>
        <end position="539"/>
    </location>
</feature>
<dbReference type="RefSeq" id="WP_145391604.1">
    <property type="nucleotide sequence ID" value="NZ_CP037423.1"/>
</dbReference>
<feature type="chain" id="PRO_5021734974" description="Planctomycete cytochrome C" evidence="2">
    <location>
        <begin position="22"/>
        <end position="892"/>
    </location>
</feature>
<feature type="region of interest" description="Disordered" evidence="1">
    <location>
        <begin position="272"/>
        <end position="295"/>
    </location>
</feature>
<dbReference type="InterPro" id="IPR013043">
    <property type="entry name" value="DUF1595"/>
</dbReference>
<dbReference type="Pfam" id="PF07635">
    <property type="entry name" value="PSCyt1"/>
    <property type="match status" value="1"/>
</dbReference>
<gene>
    <name evidence="9" type="ORF">Enr13x_73850</name>
</gene>
<sequence length="892" mass="100194" precursor="true">MTRIVFTICITSFSLCSLAQAAPPEASLPEKHRAFFIAHCLDCHDSETQEEKVDLETLPLSITTIEQAELWQRVLNALNAGEMPPDDSEQPGNTEKADFLDDLARTMVTARQALSDSGGKITMRRLNQREYRNTIEHLTGAHVDVGSLPSDGGSGTFDTVGASQFISSDQFEQYLKLGRSAIDEAFERRKTTGRETNPFRVEPETTVNPANEKEIANIEDEYARFTRWQKGVDAAAKTPQNQARIAEIRKTDRLIDHPIRFYAYADRLEETPDPKDFGFRDSPKAASGNPEGDRRNLAYHKHYAALPHRDRGTYLKLAHGTGRIIVPPKKTNLSPGSYVIRVRVGAVEGTPAERRFIQVGHPQRQIESRNWGLEGRAISTHQVTGTIENPETIEIPLEVTANTIREFAVQEKQPNNGNLKALWDAHNRWKKENGYGHPPAIWIDWVELEGPIANASGPSAFTASWAHHDADREETPRARKILEQFAQHAFRDVSPEPEFIDRLVRIFQTRLAAGDSFDVAIRKPLSVILASPGFLYLYEPGDEALRRQLDDRELAVRLSYFLWSGPPDAELLELAEKNELHIPETLRQQVDRLIDDPRSNEFVAGFVHQWLDMERLDFFQFDVNLYRDFDESTRAATRKEVYQSFAHLLRDKGSGRIGKLIKSDYVFVNGLLATYYGIEGVTGDEFRKIKLPADSPRGGLLGMAAIHAMGSDGIVSSPVERGAWVLRHLLNDPPPPAPPNVPQISRLNDQILTTRERLLAHQEEAQCASCHRKIDPIGFGLENWGAAGKWRTTDHAGGKGKNGKTWTIDASGAFHKGPAFSDYNELRDLIAEREEDFARGFAEHLIEYASGRPFGFTDEDLASEMVSSAKSKQFALSEFVHALVQHKAFKTK</sequence>
<name>A0A518I338_9BACT</name>
<evidence type="ECO:0000256" key="1">
    <source>
        <dbReference type="SAM" id="MobiDB-lite"/>
    </source>
</evidence>
<protein>
    <recommendedName>
        <fullName evidence="11">Planctomycete cytochrome C</fullName>
    </recommendedName>
</protein>
<dbReference type="Pfam" id="PF07626">
    <property type="entry name" value="PSD3"/>
    <property type="match status" value="1"/>
</dbReference>
<dbReference type="Pfam" id="PF07627">
    <property type="entry name" value="PSCyt3"/>
    <property type="match status" value="1"/>
</dbReference>
<feature type="domain" description="DUF1585" evidence="3">
    <location>
        <begin position="817"/>
        <end position="889"/>
    </location>
</feature>
<evidence type="ECO:0000256" key="2">
    <source>
        <dbReference type="SAM" id="SignalP"/>
    </source>
</evidence>
<evidence type="ECO:0000313" key="10">
    <source>
        <dbReference type="Proteomes" id="UP000319004"/>
    </source>
</evidence>
<dbReference type="InterPro" id="IPR013042">
    <property type="entry name" value="DUF1592"/>
</dbReference>